<evidence type="ECO:0000313" key="2">
    <source>
        <dbReference type="Proteomes" id="UP000829542"/>
    </source>
</evidence>
<dbReference type="Proteomes" id="UP000829542">
    <property type="component" value="Chromosome"/>
</dbReference>
<dbReference type="InterPro" id="IPR029058">
    <property type="entry name" value="AB_hydrolase_fold"/>
</dbReference>
<dbReference type="Gene3D" id="3.40.50.1820">
    <property type="entry name" value="alpha/beta hydrolase"/>
    <property type="match status" value="1"/>
</dbReference>
<accession>A0ABY3X6I8</accession>
<reference evidence="1 2" key="1">
    <citation type="submission" date="2022-03" db="EMBL/GenBank/DDBJ databases">
        <title>Ignatzschineria rhizosphaerae HR5S32.</title>
        <authorList>
            <person name="Sun J.Q."/>
            <person name="Feng J.Y."/>
        </authorList>
    </citation>
    <scope>NUCLEOTIDE SEQUENCE [LARGE SCALE GENOMIC DNA]</scope>
    <source>
        <strain evidence="1 2">HR5S32</strain>
    </source>
</reference>
<keyword evidence="1" id="KW-0378">Hydrolase</keyword>
<dbReference type="RefSeq" id="WP_242148032.1">
    <property type="nucleotide sequence ID" value="NZ_CP093379.1"/>
</dbReference>
<keyword evidence="2" id="KW-1185">Reference proteome</keyword>
<dbReference type="EMBL" id="CP093379">
    <property type="protein sequence ID" value="UNM95613.1"/>
    <property type="molecule type" value="Genomic_DNA"/>
</dbReference>
<proteinExistence type="predicted"/>
<dbReference type="SUPFAM" id="SSF53474">
    <property type="entry name" value="alpha/beta-Hydrolases"/>
    <property type="match status" value="1"/>
</dbReference>
<evidence type="ECO:0000313" key="1">
    <source>
        <dbReference type="EMBL" id="UNM95613.1"/>
    </source>
</evidence>
<name>A0ABY3X6I8_9GAMM</name>
<organism evidence="1 2">
    <name type="scientific">Ignatzschineria rhizosphaerae</name>
    <dbReference type="NCBI Taxonomy" id="2923279"/>
    <lineage>
        <taxon>Bacteria</taxon>
        <taxon>Pseudomonadati</taxon>
        <taxon>Pseudomonadota</taxon>
        <taxon>Gammaproteobacteria</taxon>
        <taxon>Cardiobacteriales</taxon>
        <taxon>Ignatzschineriaceae</taxon>
        <taxon>Ignatzschineria</taxon>
    </lineage>
</organism>
<dbReference type="GO" id="GO:0016787">
    <property type="term" value="F:hydrolase activity"/>
    <property type="evidence" value="ECO:0007669"/>
    <property type="project" value="UniProtKB-KW"/>
</dbReference>
<gene>
    <name evidence="1" type="ORF">MMG00_10335</name>
</gene>
<protein>
    <submittedName>
        <fullName evidence="1">Alpha/beta hydrolase</fullName>
    </submittedName>
</protein>
<sequence length="83" mass="9616">MTVLILFIHGLEDQIVPYQHSKMLYQKANAPKELYLVERVAHILTLEEIAVQQKILQFINQTLDQSAMDLGEGLKMKEYLSNE</sequence>